<evidence type="ECO:0000256" key="1">
    <source>
        <dbReference type="SAM" id="MobiDB-lite"/>
    </source>
</evidence>
<organism evidence="2 3">
    <name type="scientific">Pomacea canaliculata</name>
    <name type="common">Golden apple snail</name>
    <dbReference type="NCBI Taxonomy" id="400727"/>
    <lineage>
        <taxon>Eukaryota</taxon>
        <taxon>Metazoa</taxon>
        <taxon>Spiralia</taxon>
        <taxon>Lophotrochozoa</taxon>
        <taxon>Mollusca</taxon>
        <taxon>Gastropoda</taxon>
        <taxon>Caenogastropoda</taxon>
        <taxon>Architaenioglossa</taxon>
        <taxon>Ampullarioidea</taxon>
        <taxon>Ampullariidae</taxon>
        <taxon>Pomacea</taxon>
    </lineage>
</organism>
<reference evidence="2 3" key="1">
    <citation type="submission" date="2018-04" db="EMBL/GenBank/DDBJ databases">
        <title>The genome of golden apple snail Pomacea canaliculata provides insight into stress tolerance and invasive adaptation.</title>
        <authorList>
            <person name="Liu C."/>
            <person name="Liu B."/>
            <person name="Ren Y."/>
            <person name="Zhang Y."/>
            <person name="Wang H."/>
            <person name="Li S."/>
            <person name="Jiang F."/>
            <person name="Yin L."/>
            <person name="Zhang G."/>
            <person name="Qian W."/>
            <person name="Fan W."/>
        </authorList>
    </citation>
    <scope>NUCLEOTIDE SEQUENCE [LARGE SCALE GENOMIC DNA]</scope>
    <source>
        <strain evidence="2">SZHN2017</strain>
        <tissue evidence="2">Muscle</tissue>
    </source>
</reference>
<gene>
    <name evidence="2" type="ORF">C0Q70_01530</name>
</gene>
<dbReference type="AlphaFoldDB" id="A0A2T7PZQ3"/>
<dbReference type="EMBL" id="PZQS01000001">
    <property type="protein sequence ID" value="PVD38905.1"/>
    <property type="molecule type" value="Genomic_DNA"/>
</dbReference>
<comment type="caution">
    <text evidence="2">The sequence shown here is derived from an EMBL/GenBank/DDBJ whole genome shotgun (WGS) entry which is preliminary data.</text>
</comment>
<proteinExistence type="predicted"/>
<keyword evidence="3" id="KW-1185">Reference proteome</keyword>
<evidence type="ECO:0000313" key="2">
    <source>
        <dbReference type="EMBL" id="PVD38905.1"/>
    </source>
</evidence>
<sequence length="145" mass="16857">MYHRFSLSHRSENRTSPHEPPLLRGNNSDRFREQQEASYLPCIPYSTRHCQAHPVLNCPDSNHHPSEYNHNSNCVILSLCKFITSNYLEFYFSSNYKLDVPCFCIHTNHRKYSNASHVSYIVSCDCNDSTEQLNLAVDWDPSSAR</sequence>
<protein>
    <submittedName>
        <fullName evidence="2">Uncharacterized protein</fullName>
    </submittedName>
</protein>
<accession>A0A2T7PZQ3</accession>
<dbReference type="Proteomes" id="UP000245119">
    <property type="component" value="Linkage Group LG1"/>
</dbReference>
<evidence type="ECO:0000313" key="3">
    <source>
        <dbReference type="Proteomes" id="UP000245119"/>
    </source>
</evidence>
<feature type="region of interest" description="Disordered" evidence="1">
    <location>
        <begin position="1"/>
        <end position="27"/>
    </location>
</feature>
<name>A0A2T7PZQ3_POMCA</name>